<evidence type="ECO:0000313" key="1">
    <source>
        <dbReference type="EMBL" id="OEJ93130.1"/>
    </source>
</evidence>
<sequence>MSHARDTAALDYGLSQRALVAVSARSDDVAALITRRLAALARSGVRGLDEAAVREVVRQAVHDVRTAPPVPAGPPSDPLAAEGRRHFEALATVQPPIGELMLEVAPAYLSDTDAVVRLAVLCDVLDVTLDHALATRRYALTGDQRAQVPTSL</sequence>
<reference evidence="1 2" key="1">
    <citation type="journal article" date="2013" name="Genome Announc.">
        <title>Genome Sequence of Streptomyces violaceusniger Strain SPC6, a Halotolerant Streptomycete That Exhibits Rapid Growth and Development.</title>
        <authorList>
            <person name="Chen X."/>
            <person name="Zhang B."/>
            <person name="Zhang W."/>
            <person name="Wu X."/>
            <person name="Zhang M."/>
            <person name="Chen T."/>
            <person name="Liu G."/>
            <person name="Dyson P."/>
        </authorList>
    </citation>
    <scope>NUCLEOTIDE SEQUENCE [LARGE SCALE GENOMIC DNA]</scope>
    <source>
        <strain evidence="1 2">SPC6</strain>
    </source>
</reference>
<evidence type="ECO:0000313" key="2">
    <source>
        <dbReference type="Proteomes" id="UP000095329"/>
    </source>
</evidence>
<name>A0A1D3DLD1_9ACTN</name>
<accession>A0A1D3DLD1</accession>
<proteinExistence type="predicted"/>
<dbReference type="eggNOG" id="ENOG5031W9Q">
    <property type="taxonomic scope" value="Bacteria"/>
</dbReference>
<comment type="caution">
    <text evidence="1">The sequence shown here is derived from an EMBL/GenBank/DDBJ whole genome shotgun (WGS) entry which is preliminary data.</text>
</comment>
<dbReference type="Proteomes" id="UP000095329">
    <property type="component" value="Unassembled WGS sequence"/>
</dbReference>
<dbReference type="EMBL" id="ASHX02000001">
    <property type="protein sequence ID" value="OEJ93130.1"/>
    <property type="molecule type" value="Genomic_DNA"/>
</dbReference>
<organism evidence="1 2">
    <name type="scientific">Streptomyces thermolilacinus SPC6</name>
    <dbReference type="NCBI Taxonomy" id="1306406"/>
    <lineage>
        <taxon>Bacteria</taxon>
        <taxon>Bacillati</taxon>
        <taxon>Actinomycetota</taxon>
        <taxon>Actinomycetes</taxon>
        <taxon>Kitasatosporales</taxon>
        <taxon>Streptomycetaceae</taxon>
        <taxon>Streptomyces</taxon>
    </lineage>
</organism>
<protein>
    <submittedName>
        <fullName evidence="1">Uncharacterized protein</fullName>
    </submittedName>
</protein>
<keyword evidence="2" id="KW-1185">Reference proteome</keyword>
<gene>
    <name evidence="1" type="ORF">J116_000105</name>
</gene>
<dbReference type="AlphaFoldDB" id="A0A1D3DLD1"/>
<dbReference type="RefSeq" id="WP_023591417.1">
    <property type="nucleotide sequence ID" value="NZ_ASHX02000001.1"/>
</dbReference>